<gene>
    <name evidence="15" type="ORF">GRI43_04585</name>
</gene>
<dbReference type="FunFam" id="2.40.110.10:FF:000031">
    <property type="entry name" value="Acyl-CoA dehydrogenase, putative"/>
    <property type="match status" value="1"/>
</dbReference>
<evidence type="ECO:0000256" key="7">
    <source>
        <dbReference type="ARBA" id="ARBA00058683"/>
    </source>
</evidence>
<dbReference type="Pfam" id="PF02771">
    <property type="entry name" value="Acyl-CoA_dh_N"/>
    <property type="match status" value="1"/>
</dbReference>
<dbReference type="PANTHER" id="PTHR42803">
    <property type="entry name" value="ACYL-COA DEHYDROGENASE"/>
    <property type="match status" value="1"/>
</dbReference>
<feature type="domain" description="Acyl-CoA oxidase/dehydrogenase middle" evidence="12">
    <location>
        <begin position="163"/>
        <end position="271"/>
    </location>
</feature>
<dbReference type="RefSeq" id="WP_160729878.1">
    <property type="nucleotide sequence ID" value="NZ_WTYP01000001.1"/>
</dbReference>
<feature type="domain" description="Acetyl-CoA dehydrogenase-like C-terminal" evidence="14">
    <location>
        <begin position="467"/>
        <end position="592"/>
    </location>
</feature>
<keyword evidence="3 10" id="KW-0285">Flavoprotein</keyword>
<dbReference type="GO" id="GO:0050660">
    <property type="term" value="F:flavin adenine dinucleotide binding"/>
    <property type="evidence" value="ECO:0007669"/>
    <property type="project" value="InterPro"/>
</dbReference>
<dbReference type="InterPro" id="IPR013786">
    <property type="entry name" value="AcylCoA_DH/ox_N"/>
</dbReference>
<evidence type="ECO:0000259" key="12">
    <source>
        <dbReference type="Pfam" id="PF02770"/>
    </source>
</evidence>
<comment type="catalytic activity">
    <reaction evidence="6">
        <text>3-(methylsulfanyl)propanoyl-CoA + oxidized [electron-transfer flavoprotein] + H(+) = 3-(methylsulfanyl)acryloyl-CoA + reduced [electron-transfer flavoprotein]</text>
        <dbReference type="Rhea" id="RHEA:52612"/>
        <dbReference type="Rhea" id="RHEA-COMP:10685"/>
        <dbReference type="Rhea" id="RHEA-COMP:10686"/>
        <dbReference type="ChEBI" id="CHEBI:15378"/>
        <dbReference type="ChEBI" id="CHEBI:57692"/>
        <dbReference type="ChEBI" id="CHEBI:58307"/>
        <dbReference type="ChEBI" id="CHEBI:82815"/>
        <dbReference type="ChEBI" id="CHEBI:84994"/>
        <dbReference type="EC" id="1.3.99.41"/>
    </reaction>
    <physiologicalReaction direction="left-to-right" evidence="6">
        <dbReference type="Rhea" id="RHEA:52613"/>
    </physiologicalReaction>
</comment>
<evidence type="ECO:0000313" key="15">
    <source>
        <dbReference type="EMBL" id="MXP46672.1"/>
    </source>
</evidence>
<dbReference type="SUPFAM" id="SSF47203">
    <property type="entry name" value="Acyl-CoA dehydrogenase C-terminal domain-like"/>
    <property type="match status" value="1"/>
</dbReference>
<dbReference type="Pfam" id="PF12806">
    <property type="entry name" value="Acyl-CoA_dh_C"/>
    <property type="match status" value="1"/>
</dbReference>
<keyword evidence="4 10" id="KW-0274">FAD</keyword>
<dbReference type="Gene3D" id="1.20.140.10">
    <property type="entry name" value="Butyryl-CoA Dehydrogenase, subunit A, domain 3"/>
    <property type="match status" value="1"/>
</dbReference>
<evidence type="ECO:0000313" key="16">
    <source>
        <dbReference type="Proteomes" id="UP000471435"/>
    </source>
</evidence>
<proteinExistence type="inferred from homology"/>
<dbReference type="AlphaFoldDB" id="A0A6I4V3Y2"/>
<reference evidence="15 16" key="1">
    <citation type="submission" date="2019-12" db="EMBL/GenBank/DDBJ databases">
        <title>Genomic-based taxomic classification of the family Erythrobacteraceae.</title>
        <authorList>
            <person name="Xu L."/>
        </authorList>
    </citation>
    <scope>NUCLEOTIDE SEQUENCE [LARGE SCALE GENOMIC DNA]</scope>
    <source>
        <strain evidence="15 16">SW-109</strain>
    </source>
</reference>
<dbReference type="Pfam" id="PF02770">
    <property type="entry name" value="Acyl-CoA_dh_M"/>
    <property type="match status" value="1"/>
</dbReference>
<evidence type="ECO:0000256" key="4">
    <source>
        <dbReference type="ARBA" id="ARBA00022827"/>
    </source>
</evidence>
<organism evidence="15 16">
    <name type="scientific">Pontixanthobacter luteolus</name>
    <dbReference type="NCBI Taxonomy" id="295089"/>
    <lineage>
        <taxon>Bacteria</taxon>
        <taxon>Pseudomonadati</taxon>
        <taxon>Pseudomonadota</taxon>
        <taxon>Alphaproteobacteria</taxon>
        <taxon>Sphingomonadales</taxon>
        <taxon>Erythrobacteraceae</taxon>
        <taxon>Pontixanthobacter</taxon>
    </lineage>
</organism>
<dbReference type="InterPro" id="IPR009100">
    <property type="entry name" value="AcylCoA_DH/oxidase_NM_dom_sf"/>
</dbReference>
<dbReference type="InterPro" id="IPR052166">
    <property type="entry name" value="Diverse_Acyl-CoA_DH"/>
</dbReference>
<feature type="domain" description="Acyl-CoA dehydrogenase/oxidase N-terminal" evidence="13">
    <location>
        <begin position="44"/>
        <end position="158"/>
    </location>
</feature>
<evidence type="ECO:0000256" key="6">
    <source>
        <dbReference type="ARBA" id="ARBA00051388"/>
    </source>
</evidence>
<dbReference type="InterPro" id="IPR046373">
    <property type="entry name" value="Acyl-CoA_Oxase/DH_mid-dom_sf"/>
</dbReference>
<dbReference type="InterPro" id="IPR037069">
    <property type="entry name" value="AcylCoA_DH/ox_N_sf"/>
</dbReference>
<evidence type="ECO:0000256" key="1">
    <source>
        <dbReference type="ARBA" id="ARBA00001974"/>
    </source>
</evidence>
<keyword evidence="5 10" id="KW-0560">Oxidoreductase</keyword>
<dbReference type="InterPro" id="IPR006091">
    <property type="entry name" value="Acyl-CoA_Oxase/DH_mid-dom"/>
</dbReference>
<dbReference type="Pfam" id="PF00441">
    <property type="entry name" value="Acyl-CoA_dh_1"/>
    <property type="match status" value="1"/>
</dbReference>
<evidence type="ECO:0000256" key="9">
    <source>
        <dbReference type="ARBA" id="ARBA00069043"/>
    </source>
</evidence>
<dbReference type="InterPro" id="IPR009075">
    <property type="entry name" value="AcylCo_DH/oxidase_C"/>
</dbReference>
<comment type="cofactor">
    <cofactor evidence="1 10">
        <name>FAD</name>
        <dbReference type="ChEBI" id="CHEBI:57692"/>
    </cofactor>
</comment>
<evidence type="ECO:0000259" key="11">
    <source>
        <dbReference type="Pfam" id="PF00441"/>
    </source>
</evidence>
<evidence type="ECO:0000259" key="13">
    <source>
        <dbReference type="Pfam" id="PF02771"/>
    </source>
</evidence>
<comment type="caution">
    <text evidence="15">The sequence shown here is derived from an EMBL/GenBank/DDBJ whole genome shotgun (WGS) entry which is preliminary data.</text>
</comment>
<evidence type="ECO:0000256" key="8">
    <source>
        <dbReference type="ARBA" id="ARBA00066694"/>
    </source>
</evidence>
<feature type="domain" description="Acyl-CoA dehydrogenase/oxidase C-terminal" evidence="11">
    <location>
        <begin position="282"/>
        <end position="451"/>
    </location>
</feature>
<evidence type="ECO:0000256" key="5">
    <source>
        <dbReference type="ARBA" id="ARBA00023002"/>
    </source>
</evidence>
<dbReference type="InterPro" id="IPR025878">
    <property type="entry name" value="Acyl-CoA_dh-like_C_dom"/>
</dbReference>
<dbReference type="OrthoDB" id="9807883at2"/>
<dbReference type="InterPro" id="IPR036250">
    <property type="entry name" value="AcylCo_DH-like_C"/>
</dbReference>
<dbReference type="PANTHER" id="PTHR42803:SF1">
    <property type="entry name" value="BROAD-SPECIFICITY LINEAR ACYL-COA DEHYDROGENASE FADE5"/>
    <property type="match status" value="1"/>
</dbReference>
<comment type="similarity">
    <text evidence="2 10">Belongs to the acyl-CoA dehydrogenase family.</text>
</comment>
<name>A0A6I4V3Y2_9SPHN</name>
<dbReference type="Gene3D" id="1.10.540.10">
    <property type="entry name" value="Acyl-CoA dehydrogenase/oxidase, N-terminal domain"/>
    <property type="match status" value="1"/>
</dbReference>
<comment type="function">
    <text evidence="7">Involved in the assimilation of dimethylsulphoniopropionate (DMSP), an important compound in the fixation of carbon in marine phytoplankton, by mediating the conversion of 3-(methylthio)propanoyl-CoA (MMPA-CoA) to 3-(methylthio)acryloyl-CoA (MTA-CoA).</text>
</comment>
<evidence type="ECO:0000256" key="10">
    <source>
        <dbReference type="RuleBase" id="RU362125"/>
    </source>
</evidence>
<dbReference type="SUPFAM" id="SSF56645">
    <property type="entry name" value="Acyl-CoA dehydrogenase NM domain-like"/>
    <property type="match status" value="1"/>
</dbReference>
<dbReference type="EC" id="1.3.99.41" evidence="8"/>
<dbReference type="EMBL" id="WTYP01000001">
    <property type="protein sequence ID" value="MXP46672.1"/>
    <property type="molecule type" value="Genomic_DNA"/>
</dbReference>
<protein>
    <recommendedName>
        <fullName evidence="9">3-methylmercaptopropionyl-CoA dehydrogenase</fullName>
        <ecNumber evidence="8">1.3.99.41</ecNumber>
    </recommendedName>
</protein>
<dbReference type="Gene3D" id="2.40.110.10">
    <property type="entry name" value="Butyryl-CoA Dehydrogenase, subunit A, domain 2"/>
    <property type="match status" value="1"/>
</dbReference>
<evidence type="ECO:0000259" key="14">
    <source>
        <dbReference type="Pfam" id="PF12806"/>
    </source>
</evidence>
<keyword evidence="16" id="KW-1185">Reference proteome</keyword>
<accession>A0A6I4V3Y2</accession>
<sequence>MPTYTAPTRDARFIINEVLDLASYNNLPGFESATPDMIDTVVNEAGKFCSEVLAPLNQVGDKEGCTRHDDGSVTTPTGFKDAFEQYRESGWGTISQPEEFGGQGMPHVLGMLIEEFVGTANQAFAMYPGLTGGAVAAILAKGSDEQKEKYLHKMIANEWLGTMNLTEPHCGTDLGMIRTKAVPQADGSFAITGTKIFISAGEHDLTENIIHLVLAKTPGAPDSSKGISLFIVPKFLVNDDGSLGDRNSLQCGSIEEKMGIHGNSTCVMNYDGATGWMVGEENKGLAAMFIMMNAARLGVGIQGYAQAEVAYQNAVAYALDRRQGRALTGPAEPEAQADPIFVHADVRRMLMDAKAYTEGMRALALWGALQVDLTHKGATDEDKKKADQIISLLTPVIKGYGTDKGFDVAVNMQQVFGGHGYIQEWGMEQYVRDSRIAMIYEGTNGVQAMDLCGRKLAQNGGAAIQTFFATVDAEIAEAKKVEAIAPFAEKLEKALGEQKAATMWFMQNAMQNPDHLGAGAHHYMHIMGIVSLGLMWLRMATVAQAKLDGGAEDKAFYEAKLATARYYGDRFLPDAGALRRKLEAGADTMMALGEEAFQTAA</sequence>
<evidence type="ECO:0000256" key="2">
    <source>
        <dbReference type="ARBA" id="ARBA00009347"/>
    </source>
</evidence>
<evidence type="ECO:0000256" key="3">
    <source>
        <dbReference type="ARBA" id="ARBA00022630"/>
    </source>
</evidence>
<dbReference type="GO" id="GO:0016627">
    <property type="term" value="F:oxidoreductase activity, acting on the CH-CH group of donors"/>
    <property type="evidence" value="ECO:0007669"/>
    <property type="project" value="InterPro"/>
</dbReference>
<dbReference type="Proteomes" id="UP000471435">
    <property type="component" value="Unassembled WGS sequence"/>
</dbReference>